<feature type="non-terminal residue" evidence="2">
    <location>
        <position position="1"/>
    </location>
</feature>
<dbReference type="PROSITE" id="PS50057">
    <property type="entry name" value="FERM_3"/>
    <property type="match status" value="1"/>
</dbReference>
<comment type="caution">
    <text evidence="2">The sequence shown here is derived from an EMBL/GenBank/DDBJ whole genome shotgun (WGS) entry which is preliminary data.</text>
</comment>
<dbReference type="SUPFAM" id="SSF47031">
    <property type="entry name" value="Second domain of FERM"/>
    <property type="match status" value="1"/>
</dbReference>
<dbReference type="EMBL" id="CATQJA010002710">
    <property type="protein sequence ID" value="CAJ0587495.1"/>
    <property type="molecule type" value="Genomic_DNA"/>
</dbReference>
<dbReference type="AlphaFoldDB" id="A0AA36GDZ2"/>
<evidence type="ECO:0000259" key="1">
    <source>
        <dbReference type="PROSITE" id="PS50057"/>
    </source>
</evidence>
<reference evidence="2" key="1">
    <citation type="submission" date="2023-06" db="EMBL/GenBank/DDBJ databases">
        <authorList>
            <person name="Delattre M."/>
        </authorList>
    </citation>
    <scope>NUCLEOTIDE SEQUENCE</scope>
    <source>
        <strain evidence="2">AF72</strain>
    </source>
</reference>
<feature type="domain" description="FERM" evidence="1">
    <location>
        <begin position="3"/>
        <end position="201"/>
    </location>
</feature>
<gene>
    <name evidence="2" type="ORF">MSPICULIGERA_LOCUS25460</name>
</gene>
<organism evidence="2 3">
    <name type="scientific">Mesorhabditis spiculigera</name>
    <dbReference type="NCBI Taxonomy" id="96644"/>
    <lineage>
        <taxon>Eukaryota</taxon>
        <taxon>Metazoa</taxon>
        <taxon>Ecdysozoa</taxon>
        <taxon>Nematoda</taxon>
        <taxon>Chromadorea</taxon>
        <taxon>Rhabditida</taxon>
        <taxon>Rhabditina</taxon>
        <taxon>Rhabditomorpha</taxon>
        <taxon>Rhabditoidea</taxon>
        <taxon>Rhabditidae</taxon>
        <taxon>Mesorhabditinae</taxon>
        <taxon>Mesorhabditis</taxon>
    </lineage>
</organism>
<proteinExistence type="predicted"/>
<dbReference type="PANTHER" id="PTHR46079">
    <property type="entry name" value="FERM DOMAIN-CONTAINING PROTEIN 4"/>
    <property type="match status" value="1"/>
</dbReference>
<dbReference type="Gene3D" id="1.20.80.10">
    <property type="match status" value="1"/>
</dbReference>
<dbReference type="InterPro" id="IPR000299">
    <property type="entry name" value="FERM_domain"/>
</dbReference>
<protein>
    <recommendedName>
        <fullName evidence="1">FERM domain-containing protein</fullName>
    </recommendedName>
</protein>
<dbReference type="Proteomes" id="UP001177023">
    <property type="component" value="Unassembled WGS sequence"/>
</dbReference>
<dbReference type="PANTHER" id="PTHR46079:SF2">
    <property type="entry name" value="FERM DOMAIN-CONTAINING PROTEIN"/>
    <property type="match status" value="1"/>
</dbReference>
<evidence type="ECO:0000313" key="2">
    <source>
        <dbReference type="EMBL" id="CAJ0587495.1"/>
    </source>
</evidence>
<dbReference type="InterPro" id="IPR047176">
    <property type="entry name" value="FRMD4A/B"/>
</dbReference>
<name>A0AA36GDZ2_9BILA</name>
<accession>A0AA36GDZ2</accession>
<keyword evidence="3" id="KW-1185">Reference proteome</keyword>
<sequence length="201" mass="22598">MNPTILVCSVDAIIPLPSTVQPSTSGQDVVNHVNKLCGVVGDEGKLYGIASVDSSGHFIWIGEREDEELDEILTLEDVAFEHRVRFFPEIDGLLSATGRTFELFFMEIHGEIFAYKGPPRPPIFSKSDHIRLAASILHVYAGPFSEDPPAREALRFLLPIPFGSSERREEETDEMEELILEEYRRMRNVKKGEAIVSPKLE</sequence>
<dbReference type="InterPro" id="IPR035963">
    <property type="entry name" value="FERM_2"/>
</dbReference>
<dbReference type="InterPro" id="IPR014352">
    <property type="entry name" value="FERM/acyl-CoA-bd_prot_sf"/>
</dbReference>
<dbReference type="GO" id="GO:0090162">
    <property type="term" value="P:establishment of epithelial cell polarity"/>
    <property type="evidence" value="ECO:0007669"/>
    <property type="project" value="InterPro"/>
</dbReference>
<evidence type="ECO:0000313" key="3">
    <source>
        <dbReference type="Proteomes" id="UP001177023"/>
    </source>
</evidence>